<organism evidence="1 2">
    <name type="scientific">Pluteus cervinus</name>
    <dbReference type="NCBI Taxonomy" id="181527"/>
    <lineage>
        <taxon>Eukaryota</taxon>
        <taxon>Fungi</taxon>
        <taxon>Dikarya</taxon>
        <taxon>Basidiomycota</taxon>
        <taxon>Agaricomycotina</taxon>
        <taxon>Agaricomycetes</taxon>
        <taxon>Agaricomycetidae</taxon>
        <taxon>Agaricales</taxon>
        <taxon>Pluteineae</taxon>
        <taxon>Pluteaceae</taxon>
        <taxon>Pluteus</taxon>
    </lineage>
</organism>
<dbReference type="EMBL" id="ML208397">
    <property type="protein sequence ID" value="TFK66666.1"/>
    <property type="molecule type" value="Genomic_DNA"/>
</dbReference>
<evidence type="ECO:0000313" key="2">
    <source>
        <dbReference type="Proteomes" id="UP000308600"/>
    </source>
</evidence>
<gene>
    <name evidence="1" type="ORF">BDN72DRAFT_961567</name>
</gene>
<accession>A0ACD3ALQ5</accession>
<evidence type="ECO:0000313" key="1">
    <source>
        <dbReference type="EMBL" id="TFK66666.1"/>
    </source>
</evidence>
<dbReference type="Proteomes" id="UP000308600">
    <property type="component" value="Unassembled WGS sequence"/>
</dbReference>
<protein>
    <submittedName>
        <fullName evidence="1">Uncharacterized protein</fullName>
    </submittedName>
</protein>
<name>A0ACD3ALQ5_9AGAR</name>
<proteinExistence type="predicted"/>
<keyword evidence="2" id="KW-1185">Reference proteome</keyword>
<reference evidence="1 2" key="1">
    <citation type="journal article" date="2019" name="Nat. Ecol. Evol.">
        <title>Megaphylogeny resolves global patterns of mushroom evolution.</title>
        <authorList>
            <person name="Varga T."/>
            <person name="Krizsan K."/>
            <person name="Foldi C."/>
            <person name="Dima B."/>
            <person name="Sanchez-Garcia M."/>
            <person name="Sanchez-Ramirez S."/>
            <person name="Szollosi G.J."/>
            <person name="Szarkandi J.G."/>
            <person name="Papp V."/>
            <person name="Albert L."/>
            <person name="Andreopoulos W."/>
            <person name="Angelini C."/>
            <person name="Antonin V."/>
            <person name="Barry K.W."/>
            <person name="Bougher N.L."/>
            <person name="Buchanan P."/>
            <person name="Buyck B."/>
            <person name="Bense V."/>
            <person name="Catcheside P."/>
            <person name="Chovatia M."/>
            <person name="Cooper J."/>
            <person name="Damon W."/>
            <person name="Desjardin D."/>
            <person name="Finy P."/>
            <person name="Geml J."/>
            <person name="Haridas S."/>
            <person name="Hughes K."/>
            <person name="Justo A."/>
            <person name="Karasinski D."/>
            <person name="Kautmanova I."/>
            <person name="Kiss B."/>
            <person name="Kocsube S."/>
            <person name="Kotiranta H."/>
            <person name="LaButti K.M."/>
            <person name="Lechner B.E."/>
            <person name="Liimatainen K."/>
            <person name="Lipzen A."/>
            <person name="Lukacs Z."/>
            <person name="Mihaltcheva S."/>
            <person name="Morgado L.N."/>
            <person name="Niskanen T."/>
            <person name="Noordeloos M.E."/>
            <person name="Ohm R.A."/>
            <person name="Ortiz-Santana B."/>
            <person name="Ovrebo C."/>
            <person name="Racz N."/>
            <person name="Riley R."/>
            <person name="Savchenko A."/>
            <person name="Shiryaev A."/>
            <person name="Soop K."/>
            <person name="Spirin V."/>
            <person name="Szebenyi C."/>
            <person name="Tomsovsky M."/>
            <person name="Tulloss R.E."/>
            <person name="Uehling J."/>
            <person name="Grigoriev I.V."/>
            <person name="Vagvolgyi C."/>
            <person name="Papp T."/>
            <person name="Martin F.M."/>
            <person name="Miettinen O."/>
            <person name="Hibbett D.S."/>
            <person name="Nagy L.G."/>
        </authorList>
    </citation>
    <scope>NUCLEOTIDE SEQUENCE [LARGE SCALE GENOMIC DNA]</scope>
    <source>
        <strain evidence="1 2">NL-1719</strain>
    </source>
</reference>
<sequence>MSSRCSDYDYVLKNPSNLSIETKSTLRTQIDLEIAELKNRLHYLATARNVLAPIDGLPHEILEKIFALVQVGVKGRVSAKRILPSSWVSHKWREVALGYPLLWDHIDHSNSCWASHCLTRSKNTPLFVDLPVQAIQKFGVEGRLTKERLLGELPRCRQLNLGGELDDHRDLDDWVEHTICHIPDEIAKSESPQRNPIHEDLPINSVSLLHTLRFDGLELYQNWDVSTISSRITLQSLTKLQLKDCDLIWEEVLVPSLRTIHIEAPDPRISISDLLQHLSRIPLLEDIILVSVLSTENEAIEGGREPCHVALPNLTSFKVGDEAGPMAGLLNNVTIPLHASLSMAIPRRSSQWMQHLLPCITFIGERFNSTQLLDIVAISQNGSGHISLGFGHRGTGGITEQTTLQVSGDPWDTYSFRHIFEIFSHLSLRGVRQLHVKGRWHLLEEGFNSFVRLLETMPNVEELLFQDYAGAQMLESLASTPTTSFPPPGLSRITFAKIYSALKHGALVRSQIEELVSRRQNSHVKMILKDPDLNREGLEFWEQVFDEIYAEEANCPFFSDAD</sequence>